<keyword evidence="9" id="KW-0456">Lyase</keyword>
<dbReference type="InterPro" id="IPR035907">
    <property type="entry name" value="Hppk_sf"/>
</dbReference>
<comment type="catalytic activity">
    <reaction evidence="1">
        <text>6-hydroxymethyl-7,8-dihydropterin + ATP = (7,8-dihydropterin-6-yl)methyl diphosphate + AMP + H(+)</text>
        <dbReference type="Rhea" id="RHEA:11412"/>
        <dbReference type="ChEBI" id="CHEBI:15378"/>
        <dbReference type="ChEBI" id="CHEBI:30616"/>
        <dbReference type="ChEBI" id="CHEBI:44841"/>
        <dbReference type="ChEBI" id="CHEBI:72950"/>
        <dbReference type="ChEBI" id="CHEBI:456215"/>
        <dbReference type="EC" id="2.7.6.3"/>
    </reaction>
</comment>
<dbReference type="NCBIfam" id="TIGR00525">
    <property type="entry name" value="folB"/>
    <property type="match status" value="1"/>
</dbReference>
<evidence type="ECO:0000256" key="9">
    <source>
        <dbReference type="RuleBase" id="RU362079"/>
    </source>
</evidence>
<dbReference type="EMBL" id="JACRSX010000010">
    <property type="protein sequence ID" value="MBC8562673.1"/>
    <property type="molecule type" value="Genomic_DNA"/>
</dbReference>
<evidence type="ECO:0000313" key="12">
    <source>
        <dbReference type="Proteomes" id="UP000606193"/>
    </source>
</evidence>
<dbReference type="InterPro" id="IPR006156">
    <property type="entry name" value="Dihydroneopterin_aldolase"/>
</dbReference>
<proteinExistence type="inferred from homology"/>
<dbReference type="GO" id="GO:0003848">
    <property type="term" value="F:2-amino-4-hydroxy-6-hydroxymethyldihydropteridine diphosphokinase activity"/>
    <property type="evidence" value="ECO:0007669"/>
    <property type="project" value="UniProtKB-EC"/>
</dbReference>
<evidence type="ECO:0000256" key="6">
    <source>
        <dbReference type="ARBA" id="ARBA00022777"/>
    </source>
</evidence>
<evidence type="ECO:0000256" key="3">
    <source>
        <dbReference type="ARBA" id="ARBA00009640"/>
    </source>
</evidence>
<comment type="function">
    <text evidence="9">Catalyzes the conversion of 7,8-dihydroneopterin to 6-hydroxymethyl-7,8-dihydropterin.</text>
</comment>
<sequence length="275" mass="31413">MDCIRIKKLEVFAKHGVMPEENALGQKFVISIELFCDVRKAGQTDNLTYSVNYAEVAEFVTKKTQENTFQLIERLAEYLAQEILLHYEAVEKVSIEVEKPWAPVHLPLQTVAVSVTRQWHTAYLSIGSNMGDTKGHLDQAVEALRQDSWTRVEKVSSYIVTAPVGGVEQDDFLNGAVMLRTLRTPEELLELIGEIERSQKRERIIHWGPRTVDLDILLYDQEIIHTESLTVPHIEMANRMFVLEPMCEIAPYAKNPLNGCCMLEMKQQIQGREDS</sequence>
<dbReference type="SUPFAM" id="SSF55620">
    <property type="entry name" value="Tetrahydrobiopterin biosynthesis enzymes-like"/>
    <property type="match status" value="1"/>
</dbReference>
<reference evidence="11 12" key="1">
    <citation type="submission" date="2020-08" db="EMBL/GenBank/DDBJ databases">
        <title>Genome public.</title>
        <authorList>
            <person name="Liu C."/>
            <person name="Sun Q."/>
        </authorList>
    </citation>
    <scope>NUCLEOTIDE SEQUENCE [LARGE SCALE GENOMIC DNA]</scope>
    <source>
        <strain evidence="11 12">NSJ-37</strain>
    </source>
</reference>
<evidence type="ECO:0000256" key="8">
    <source>
        <dbReference type="ARBA" id="ARBA00022909"/>
    </source>
</evidence>
<dbReference type="NCBIfam" id="TIGR00526">
    <property type="entry name" value="folB_dom"/>
    <property type="match status" value="1"/>
</dbReference>
<dbReference type="PROSITE" id="PS00794">
    <property type="entry name" value="HPPK"/>
    <property type="match status" value="1"/>
</dbReference>
<evidence type="ECO:0000256" key="5">
    <source>
        <dbReference type="ARBA" id="ARBA00022741"/>
    </source>
</evidence>
<keyword evidence="12" id="KW-1185">Reference proteome</keyword>
<dbReference type="SUPFAM" id="SSF55083">
    <property type="entry name" value="6-hydroxymethyl-7,8-dihydropterin pyrophosphokinase, HPPK"/>
    <property type="match status" value="1"/>
</dbReference>
<dbReference type="EC" id="4.1.2.25" evidence="9"/>
<dbReference type="PANTHER" id="PTHR43071">
    <property type="entry name" value="2-AMINO-4-HYDROXY-6-HYDROXYMETHYLDIHYDROPTERIDINE PYROPHOSPHOKINASE"/>
    <property type="match status" value="1"/>
</dbReference>
<evidence type="ECO:0000256" key="2">
    <source>
        <dbReference type="ARBA" id="ARBA00005051"/>
    </source>
</evidence>
<comment type="pathway">
    <text evidence="2">Cofactor biosynthesis; tetrahydrofolate biosynthesis; 2-amino-4-hydroxy-6-hydroxymethyl-7,8-dihydropteridine diphosphate from 7,8-dihydroneopterin triphosphate: step 4/4.</text>
</comment>
<dbReference type="InterPro" id="IPR006157">
    <property type="entry name" value="FolB_dom"/>
</dbReference>
<protein>
    <recommendedName>
        <fullName evidence="9">Bifunctional folate synthesis protein</fullName>
    </recommendedName>
    <domain>
        <recommendedName>
            <fullName evidence="9">Dihydroneopterin aldolase</fullName>
            <shortName evidence="9">DHNA</shortName>
            <ecNumber evidence="9">4.1.2.25</ecNumber>
        </recommendedName>
        <alternativeName>
            <fullName evidence="9">7,8-dihydroneopterin aldolase</fullName>
        </alternativeName>
    </domain>
    <domain>
        <recommendedName>
            <fullName evidence="9">2-amino-4-hydroxy-6-hydroxymethyldihydropteridine pyrophosphokinase</fullName>
            <ecNumber evidence="9">2.7.6.3</ecNumber>
        </recommendedName>
        <alternativeName>
            <fullName evidence="9">6-hydroxymethyl-7,8-dihydropterin pyrophosphokinase</fullName>
            <shortName evidence="9">PPPK</shortName>
        </alternativeName>
        <alternativeName>
            <fullName evidence="9">7,8-dihydro-6-hydroxymethylpterin pyrophosphokinase</fullName>
            <shortName evidence="9">HPPK</shortName>
        </alternativeName>
    </domain>
</protein>
<evidence type="ECO:0000256" key="4">
    <source>
        <dbReference type="ARBA" id="ARBA00022679"/>
    </source>
</evidence>
<evidence type="ECO:0000256" key="1">
    <source>
        <dbReference type="ARBA" id="ARBA00000198"/>
    </source>
</evidence>
<organism evidence="11 12">
    <name type="scientific">Jutongia huaianensis</name>
    <dbReference type="NCBI Taxonomy" id="2763668"/>
    <lineage>
        <taxon>Bacteria</taxon>
        <taxon>Bacillati</taxon>
        <taxon>Bacillota</taxon>
        <taxon>Clostridia</taxon>
        <taxon>Lachnospirales</taxon>
        <taxon>Lachnospiraceae</taxon>
        <taxon>Jutongia</taxon>
    </lineage>
</organism>
<comment type="catalytic activity">
    <reaction evidence="9">
        <text>7,8-dihydroneopterin = 6-hydroxymethyl-7,8-dihydropterin + glycolaldehyde</text>
        <dbReference type="Rhea" id="RHEA:10540"/>
        <dbReference type="ChEBI" id="CHEBI:17001"/>
        <dbReference type="ChEBI" id="CHEBI:17071"/>
        <dbReference type="ChEBI" id="CHEBI:44841"/>
        <dbReference type="EC" id="4.1.2.25"/>
    </reaction>
</comment>
<gene>
    <name evidence="11" type="primary">folK</name>
    <name evidence="11" type="ORF">H8704_08540</name>
</gene>
<accession>A0ABR7N3T9</accession>
<name>A0ABR7N3T9_9FIRM</name>
<keyword evidence="6" id="KW-0418">Kinase</keyword>
<comment type="pathway">
    <text evidence="9">Cofactor biosynthesis; tetrahydrofolate biosynthesis; 2-amino-4-hydroxy-6-hydroxymethyl-7,8-dihydropteridine diphosphate from 7,8-dihydroneopterin triphosphate: step 3/4.</text>
</comment>
<comment type="caution">
    <text evidence="11">The sequence shown here is derived from an EMBL/GenBank/DDBJ whole genome shotgun (WGS) entry which is preliminary data.</text>
</comment>
<dbReference type="Pfam" id="PF01288">
    <property type="entry name" value="HPPK"/>
    <property type="match status" value="1"/>
</dbReference>
<evidence type="ECO:0000313" key="11">
    <source>
        <dbReference type="EMBL" id="MBC8562673.1"/>
    </source>
</evidence>
<dbReference type="CDD" id="cd00483">
    <property type="entry name" value="HPPK"/>
    <property type="match status" value="1"/>
</dbReference>
<dbReference type="SMART" id="SM00905">
    <property type="entry name" value="FolB"/>
    <property type="match status" value="1"/>
</dbReference>
<comment type="similarity">
    <text evidence="3">In the N-terminal section; belongs to the DHNA family.</text>
</comment>
<comment type="similarity">
    <text evidence="9">Belongs to the DHNA family.</text>
</comment>
<dbReference type="Proteomes" id="UP000606193">
    <property type="component" value="Unassembled WGS sequence"/>
</dbReference>
<keyword evidence="5" id="KW-0547">Nucleotide-binding</keyword>
<feature type="domain" description="7,8-dihydro-6-hydroxymethylpterin-pyrophosphokinase" evidence="10">
    <location>
        <begin position="206"/>
        <end position="217"/>
    </location>
</feature>
<dbReference type="PANTHER" id="PTHR43071:SF1">
    <property type="entry name" value="2-AMINO-4-HYDROXY-6-HYDROXYMETHYLDIHYDROPTERIDINE PYROPHOSPHOKINASE"/>
    <property type="match status" value="1"/>
</dbReference>
<dbReference type="InterPro" id="IPR000550">
    <property type="entry name" value="Hppk"/>
</dbReference>
<keyword evidence="4 11" id="KW-0808">Transferase</keyword>
<keyword evidence="8 9" id="KW-0289">Folate biosynthesis</keyword>
<dbReference type="InterPro" id="IPR043133">
    <property type="entry name" value="GTP-CH-I_C/QueF"/>
</dbReference>
<evidence type="ECO:0000259" key="10">
    <source>
        <dbReference type="PROSITE" id="PS00794"/>
    </source>
</evidence>
<dbReference type="Gene3D" id="3.30.1130.10">
    <property type="match status" value="1"/>
</dbReference>
<dbReference type="CDD" id="cd00534">
    <property type="entry name" value="DHNA_DHNTPE"/>
    <property type="match status" value="1"/>
</dbReference>
<dbReference type="EC" id="2.7.6.3" evidence="9"/>
<dbReference type="NCBIfam" id="TIGR01498">
    <property type="entry name" value="folK"/>
    <property type="match status" value="1"/>
</dbReference>
<dbReference type="Gene3D" id="3.30.70.560">
    <property type="entry name" value="7,8-Dihydro-6-hydroxymethylpterin-pyrophosphokinase HPPK"/>
    <property type="match status" value="1"/>
</dbReference>
<keyword evidence="7" id="KW-0067">ATP-binding</keyword>
<evidence type="ECO:0000256" key="7">
    <source>
        <dbReference type="ARBA" id="ARBA00022840"/>
    </source>
</evidence>
<dbReference type="Pfam" id="PF02152">
    <property type="entry name" value="FolB"/>
    <property type="match status" value="1"/>
</dbReference>